<dbReference type="Proteomes" id="UP001058860">
    <property type="component" value="Chromosome"/>
</dbReference>
<organism evidence="1 2">
    <name type="scientific">Svornostia abyssi</name>
    <dbReference type="NCBI Taxonomy" id="2898438"/>
    <lineage>
        <taxon>Bacteria</taxon>
        <taxon>Bacillati</taxon>
        <taxon>Actinomycetota</taxon>
        <taxon>Thermoleophilia</taxon>
        <taxon>Solirubrobacterales</taxon>
        <taxon>Baekduiaceae</taxon>
        <taxon>Svornostia</taxon>
    </lineage>
</organism>
<gene>
    <name evidence="1" type="ORF">LRS13_10545</name>
</gene>
<evidence type="ECO:0000313" key="2">
    <source>
        <dbReference type="Proteomes" id="UP001058860"/>
    </source>
</evidence>
<protein>
    <submittedName>
        <fullName evidence="1">Uncharacterized protein</fullName>
    </submittedName>
</protein>
<evidence type="ECO:0000313" key="1">
    <source>
        <dbReference type="EMBL" id="UUY05928.1"/>
    </source>
</evidence>
<accession>A0ABY5PMJ4</accession>
<proteinExistence type="predicted"/>
<keyword evidence="2" id="KW-1185">Reference proteome</keyword>
<reference evidence="2" key="1">
    <citation type="submission" date="2021-11" db="EMBL/GenBank/DDBJ databases">
        <title>Cultivation dependent microbiological survey of springs from the worlds oldest radium mine currently devoted to the extraction of radon-saturated water.</title>
        <authorList>
            <person name="Kapinusova G."/>
            <person name="Smrhova T."/>
            <person name="Strejcek M."/>
            <person name="Suman J."/>
            <person name="Jani K."/>
            <person name="Pajer P."/>
            <person name="Uhlik O."/>
        </authorList>
    </citation>
    <scope>NUCLEOTIDE SEQUENCE [LARGE SCALE GENOMIC DNA]</scope>
    <source>
        <strain evidence="2">J379</strain>
    </source>
</reference>
<sequence>MLLDLASIRDPNRAGQAYALTFLCPIMPGHEDLLRDELEHLGADGPGPLARLPRTHFGRWVICPDFVTDPAQPHPDSLGCEYLIFTCCIDGDPDSYLDALCTELAPETRRIWRHCINAPDPAEGPALKAYLQHNQIRTGLFYSAYPTTTVPDVRRVLGQRSALRRLAVDAPDLSPAELQQRFLAEVR</sequence>
<name>A0ABY5PMJ4_9ACTN</name>
<dbReference type="EMBL" id="CP088295">
    <property type="protein sequence ID" value="UUY05928.1"/>
    <property type="molecule type" value="Genomic_DNA"/>
</dbReference>
<dbReference type="RefSeq" id="WP_353866366.1">
    <property type="nucleotide sequence ID" value="NZ_CP088295.1"/>
</dbReference>